<name>A0A6G7WF24_9LACT</name>
<dbReference type="KEGG" id="jpo:G7058_01440"/>
<dbReference type="RefSeq" id="WP_166061864.1">
    <property type="nucleotide sequence ID" value="NZ_CP049889.1"/>
</dbReference>
<organism evidence="2 3">
    <name type="scientific">Jeotgalibaca porci</name>
    <dbReference type="NCBI Taxonomy" id="1868793"/>
    <lineage>
        <taxon>Bacteria</taxon>
        <taxon>Bacillati</taxon>
        <taxon>Bacillota</taxon>
        <taxon>Bacilli</taxon>
        <taxon>Lactobacillales</taxon>
        <taxon>Carnobacteriaceae</taxon>
        <taxon>Jeotgalibaca</taxon>
    </lineage>
</organism>
<dbReference type="PROSITE" id="PS50965">
    <property type="entry name" value="NERD"/>
    <property type="match status" value="1"/>
</dbReference>
<reference evidence="2 3" key="1">
    <citation type="journal article" date="2017" name="Int. J. Syst. Evol. Microbiol.">
        <title>Jeotgalibaca porci sp. nov. and Jeotgalibaca arthritidis sp. nov., isolated from pigs, and emended description of the genus Jeotgalibaca.</title>
        <authorList>
            <person name="Zamora L."/>
            <person name="Perez-Sancho M."/>
            <person name="Dominguez L."/>
            <person name="Fernandez-Garayzabal J.F."/>
            <person name="Vela A.I."/>
        </authorList>
    </citation>
    <scope>NUCLEOTIDE SEQUENCE [LARGE SCALE GENOMIC DNA]</scope>
    <source>
        <strain evidence="2 3">CCUG 69148</strain>
    </source>
</reference>
<proteinExistence type="predicted"/>
<dbReference type="Pfam" id="PF08378">
    <property type="entry name" value="NERD"/>
    <property type="match status" value="1"/>
</dbReference>
<sequence length="290" mass="33415">MKPVTLLMMEALNERMNLDAEEKRYLGNLLKGFNGEFAFSERLGDLKCEHILLKDLIFDPKYSGQIQLDALLFIKDCVIIYEVKNYSGDWIHGSECYRNGDIEIPNPLIQATRTKNNFKRLLSELGFDGIFVEACVVFVNPEFTLYQAEADKNVIFASQINAHIARLEQYARPYSFEFNRLSSALRAAALPDKVFHKQIPAYRFDTLQKGIRCSVCGCLVQGISQRRYQCNRCGFIGLNNEAVIRALQEFQLLFPEKRLNGRLLSEWCDGVLSHSQCKKIMKERLTQNFE</sequence>
<protein>
    <submittedName>
        <fullName evidence="2">NERD domain-containing protein</fullName>
    </submittedName>
</protein>
<dbReference type="Proteomes" id="UP000501830">
    <property type="component" value="Chromosome"/>
</dbReference>
<dbReference type="GeneID" id="94551920"/>
<dbReference type="InterPro" id="IPR011528">
    <property type="entry name" value="NERD"/>
</dbReference>
<evidence type="ECO:0000259" key="1">
    <source>
        <dbReference type="PROSITE" id="PS50965"/>
    </source>
</evidence>
<evidence type="ECO:0000313" key="3">
    <source>
        <dbReference type="Proteomes" id="UP000501830"/>
    </source>
</evidence>
<dbReference type="AlphaFoldDB" id="A0A6G7WF24"/>
<dbReference type="EMBL" id="CP049889">
    <property type="protein sequence ID" value="QIK50826.1"/>
    <property type="molecule type" value="Genomic_DNA"/>
</dbReference>
<feature type="domain" description="NERD" evidence="1">
    <location>
        <begin position="31"/>
        <end position="141"/>
    </location>
</feature>
<evidence type="ECO:0000313" key="2">
    <source>
        <dbReference type="EMBL" id="QIK50826.1"/>
    </source>
</evidence>
<gene>
    <name evidence="2" type="ORF">G7058_01440</name>
</gene>
<accession>A0A6G7WF24</accession>
<keyword evidence="3" id="KW-1185">Reference proteome</keyword>